<reference evidence="1 3" key="1">
    <citation type="journal article" date="2011" name="Nature">
        <title>The Medicago genome provides insight into the evolution of rhizobial symbioses.</title>
        <authorList>
            <person name="Young N.D."/>
            <person name="Debelle F."/>
            <person name="Oldroyd G.E."/>
            <person name="Geurts R."/>
            <person name="Cannon S.B."/>
            <person name="Udvardi M.K."/>
            <person name="Benedito V.A."/>
            <person name="Mayer K.F."/>
            <person name="Gouzy J."/>
            <person name="Schoof H."/>
            <person name="Van de Peer Y."/>
            <person name="Proost S."/>
            <person name="Cook D.R."/>
            <person name="Meyers B.C."/>
            <person name="Spannagl M."/>
            <person name="Cheung F."/>
            <person name="De Mita S."/>
            <person name="Krishnakumar V."/>
            <person name="Gundlach H."/>
            <person name="Zhou S."/>
            <person name="Mudge J."/>
            <person name="Bharti A.K."/>
            <person name="Murray J.D."/>
            <person name="Naoumkina M.A."/>
            <person name="Rosen B."/>
            <person name="Silverstein K.A."/>
            <person name="Tang H."/>
            <person name="Rombauts S."/>
            <person name="Zhao P.X."/>
            <person name="Zhou P."/>
            <person name="Barbe V."/>
            <person name="Bardou P."/>
            <person name="Bechner M."/>
            <person name="Bellec A."/>
            <person name="Berger A."/>
            <person name="Berges H."/>
            <person name="Bidwell S."/>
            <person name="Bisseling T."/>
            <person name="Choisne N."/>
            <person name="Couloux A."/>
            <person name="Denny R."/>
            <person name="Deshpande S."/>
            <person name="Dai X."/>
            <person name="Doyle J.J."/>
            <person name="Dudez A.M."/>
            <person name="Farmer A.D."/>
            <person name="Fouteau S."/>
            <person name="Franken C."/>
            <person name="Gibelin C."/>
            <person name="Gish J."/>
            <person name="Goldstein S."/>
            <person name="Gonzalez A.J."/>
            <person name="Green P.J."/>
            <person name="Hallab A."/>
            <person name="Hartog M."/>
            <person name="Hua A."/>
            <person name="Humphray S.J."/>
            <person name="Jeong D.H."/>
            <person name="Jing Y."/>
            <person name="Jocker A."/>
            <person name="Kenton S.M."/>
            <person name="Kim D.J."/>
            <person name="Klee K."/>
            <person name="Lai H."/>
            <person name="Lang C."/>
            <person name="Lin S."/>
            <person name="Macmil S.L."/>
            <person name="Magdelenat G."/>
            <person name="Matthews L."/>
            <person name="McCorrison J."/>
            <person name="Monaghan E.L."/>
            <person name="Mun J.H."/>
            <person name="Najar F.Z."/>
            <person name="Nicholson C."/>
            <person name="Noirot C."/>
            <person name="O'Bleness M."/>
            <person name="Paule C.R."/>
            <person name="Poulain J."/>
            <person name="Prion F."/>
            <person name="Qin B."/>
            <person name="Qu C."/>
            <person name="Retzel E.F."/>
            <person name="Riddle C."/>
            <person name="Sallet E."/>
            <person name="Samain S."/>
            <person name="Samson N."/>
            <person name="Sanders I."/>
            <person name="Saurat O."/>
            <person name="Scarpelli C."/>
            <person name="Schiex T."/>
            <person name="Segurens B."/>
            <person name="Severin A.J."/>
            <person name="Sherrier D.J."/>
            <person name="Shi R."/>
            <person name="Sims S."/>
            <person name="Singer S.R."/>
            <person name="Sinharoy S."/>
            <person name="Sterck L."/>
            <person name="Viollet A."/>
            <person name="Wang B.B."/>
            <person name="Wang K."/>
            <person name="Wang M."/>
            <person name="Wang X."/>
            <person name="Warfsmann J."/>
            <person name="Weissenbach J."/>
            <person name="White D.D."/>
            <person name="White J.D."/>
            <person name="Wiley G.B."/>
            <person name="Wincker P."/>
            <person name="Xing Y."/>
            <person name="Yang L."/>
            <person name="Yao Z."/>
            <person name="Ying F."/>
            <person name="Zhai J."/>
            <person name="Zhou L."/>
            <person name="Zuber A."/>
            <person name="Denarie J."/>
            <person name="Dixon R.A."/>
            <person name="May G.D."/>
            <person name="Schwartz D.C."/>
            <person name="Rogers J."/>
            <person name="Quetier F."/>
            <person name="Town C.D."/>
            <person name="Roe B.A."/>
        </authorList>
    </citation>
    <scope>NUCLEOTIDE SEQUENCE [LARGE SCALE GENOMIC DNA]</scope>
    <source>
        <strain evidence="1">A17</strain>
        <strain evidence="2 3">cv. Jemalong A17</strain>
    </source>
</reference>
<dbReference type="Proteomes" id="UP000002051">
    <property type="component" value="Chromosome 8"/>
</dbReference>
<name>G7LB80_MEDTR</name>
<proteinExistence type="predicted"/>
<evidence type="ECO:0000313" key="2">
    <source>
        <dbReference type="EnsemblPlants" id="AET03753"/>
    </source>
</evidence>
<dbReference type="AlphaFoldDB" id="G7LB80"/>
<accession>G7LB80</accession>
<dbReference type="EMBL" id="CM001224">
    <property type="protein sequence ID" value="AET03753.1"/>
    <property type="molecule type" value="Genomic_DNA"/>
</dbReference>
<evidence type="ECO:0000313" key="1">
    <source>
        <dbReference type="EMBL" id="AET03753.1"/>
    </source>
</evidence>
<reference evidence="2" key="3">
    <citation type="submission" date="2015-04" db="UniProtKB">
        <authorList>
            <consortium name="EnsemblPlants"/>
        </authorList>
    </citation>
    <scope>IDENTIFICATION</scope>
    <source>
        <strain evidence="2">cv. Jemalong A17</strain>
    </source>
</reference>
<keyword evidence="3" id="KW-1185">Reference proteome</keyword>
<protein>
    <submittedName>
        <fullName evidence="1 2">Uncharacterized protein</fullName>
    </submittedName>
</protein>
<organism evidence="1 3">
    <name type="scientific">Medicago truncatula</name>
    <name type="common">Barrel medic</name>
    <name type="synonym">Medicago tribuloides</name>
    <dbReference type="NCBI Taxonomy" id="3880"/>
    <lineage>
        <taxon>Eukaryota</taxon>
        <taxon>Viridiplantae</taxon>
        <taxon>Streptophyta</taxon>
        <taxon>Embryophyta</taxon>
        <taxon>Tracheophyta</taxon>
        <taxon>Spermatophyta</taxon>
        <taxon>Magnoliopsida</taxon>
        <taxon>eudicotyledons</taxon>
        <taxon>Gunneridae</taxon>
        <taxon>Pentapetalae</taxon>
        <taxon>rosids</taxon>
        <taxon>fabids</taxon>
        <taxon>Fabales</taxon>
        <taxon>Fabaceae</taxon>
        <taxon>Papilionoideae</taxon>
        <taxon>50 kb inversion clade</taxon>
        <taxon>NPAAA clade</taxon>
        <taxon>Hologalegina</taxon>
        <taxon>IRL clade</taxon>
        <taxon>Trifolieae</taxon>
        <taxon>Medicago</taxon>
    </lineage>
</organism>
<dbReference type="EnsemblPlants" id="AET03753">
    <property type="protein sequence ID" value="AET03753"/>
    <property type="gene ID" value="MTR_8g075300"/>
</dbReference>
<sequence length="53" mass="6120">MQELKIEVKRPIKELTVAYCPANKQVAYVLTKALKTDQFARLRRELGVVSFLL</sequence>
<dbReference type="PaxDb" id="3880-AET03753"/>
<dbReference type="HOGENOM" id="CLU_3071772_0_0_1"/>
<reference evidence="1 3" key="2">
    <citation type="journal article" date="2014" name="BMC Genomics">
        <title>An improved genome release (version Mt4.0) for the model legume Medicago truncatula.</title>
        <authorList>
            <person name="Tang H."/>
            <person name="Krishnakumar V."/>
            <person name="Bidwell S."/>
            <person name="Rosen B."/>
            <person name="Chan A."/>
            <person name="Zhou S."/>
            <person name="Gentzbittel L."/>
            <person name="Childs K.L."/>
            <person name="Yandell M."/>
            <person name="Gundlach H."/>
            <person name="Mayer K.F."/>
            <person name="Schwartz D.C."/>
            <person name="Town C.D."/>
        </authorList>
    </citation>
    <scope>GENOME REANNOTATION</scope>
    <source>
        <strain evidence="2 3">cv. Jemalong A17</strain>
    </source>
</reference>
<gene>
    <name evidence="1" type="ordered locus">MTR_8g075300</name>
</gene>
<evidence type="ECO:0000313" key="3">
    <source>
        <dbReference type="Proteomes" id="UP000002051"/>
    </source>
</evidence>